<accession>A0ABV3XDF3</accession>
<keyword evidence="1" id="KW-0732">Signal</keyword>
<evidence type="ECO:0000313" key="2">
    <source>
        <dbReference type="EMBL" id="MEX5718600.1"/>
    </source>
</evidence>
<dbReference type="Gene3D" id="2.130.10.10">
    <property type="entry name" value="YVTN repeat-like/Quinoprotein amine dehydrogenase"/>
    <property type="match status" value="1"/>
</dbReference>
<evidence type="ECO:0008006" key="4">
    <source>
        <dbReference type="Google" id="ProtNLM"/>
    </source>
</evidence>
<proteinExistence type="predicted"/>
<protein>
    <recommendedName>
        <fullName evidence="4">DNA-binding beta-propeller fold protein YncE</fullName>
    </recommendedName>
</protein>
<feature type="chain" id="PRO_5045415042" description="DNA-binding beta-propeller fold protein YncE" evidence="1">
    <location>
        <begin position="24"/>
        <end position="357"/>
    </location>
</feature>
<reference evidence="2 3" key="1">
    <citation type="submission" date="2024-06" db="EMBL/GenBank/DDBJ databases">
        <title>Draft genome sequence of Geodermatophilus badlandi, a novel member of the Geodermatophilaceae isolated from badland sedimentary rocks in the Red desert, Wyoming, USA.</title>
        <authorList>
            <person name="Ben Tekaya S."/>
            <person name="Nouioui I."/>
            <person name="Flores G.M."/>
            <person name="Shaal M.N."/>
            <person name="Bredoire F."/>
            <person name="Basile F."/>
            <person name="Van Diepen L."/>
            <person name="Ward N.L."/>
        </authorList>
    </citation>
    <scope>NUCLEOTIDE SEQUENCE [LARGE SCALE GENOMIC DNA]</scope>
    <source>
        <strain evidence="2 3">WL48A</strain>
    </source>
</reference>
<dbReference type="EMBL" id="JBFNXQ010000023">
    <property type="protein sequence ID" value="MEX5718600.1"/>
    <property type="molecule type" value="Genomic_DNA"/>
</dbReference>
<dbReference type="PROSITE" id="PS51257">
    <property type="entry name" value="PROKAR_LIPOPROTEIN"/>
    <property type="match status" value="1"/>
</dbReference>
<dbReference type="SUPFAM" id="SSF50969">
    <property type="entry name" value="YVTN repeat-like/Quinoprotein amine dehydrogenase"/>
    <property type="match status" value="1"/>
</dbReference>
<organism evidence="2 3">
    <name type="scientific">Geodermatophilus maliterrae</name>
    <dbReference type="NCBI Taxonomy" id="3162531"/>
    <lineage>
        <taxon>Bacteria</taxon>
        <taxon>Bacillati</taxon>
        <taxon>Actinomycetota</taxon>
        <taxon>Actinomycetes</taxon>
        <taxon>Geodermatophilales</taxon>
        <taxon>Geodermatophilaceae</taxon>
        <taxon>Geodermatophilus</taxon>
    </lineage>
</organism>
<name>A0ABV3XDF3_9ACTN</name>
<feature type="signal peptide" evidence="1">
    <location>
        <begin position="1"/>
        <end position="23"/>
    </location>
</feature>
<evidence type="ECO:0000256" key="1">
    <source>
        <dbReference type="SAM" id="SignalP"/>
    </source>
</evidence>
<dbReference type="InterPro" id="IPR011044">
    <property type="entry name" value="Quino_amine_DH_bsu"/>
</dbReference>
<evidence type="ECO:0000313" key="3">
    <source>
        <dbReference type="Proteomes" id="UP001560045"/>
    </source>
</evidence>
<dbReference type="Proteomes" id="UP001560045">
    <property type="component" value="Unassembled WGS sequence"/>
</dbReference>
<keyword evidence="3" id="KW-1185">Reference proteome</keyword>
<dbReference type="InterPro" id="IPR015943">
    <property type="entry name" value="WD40/YVTN_repeat-like_dom_sf"/>
</dbReference>
<gene>
    <name evidence="2" type="ORF">ABQ292_09515</name>
</gene>
<sequence length="357" mass="35754">MPPARRAVLALVALMATSCTSGSEEPAPPRPFTEALGTVDLDAVAPGGVDVLDLAPTDDGGALALLGDTADPAVGYLALLSAEGIGDVRRIDDVGTQLLVTPDGTALITGPDRLTAVPADGSAPTVTELDLKGPVTTAALSPDGRRLYAATEPGTLAAVDVANGDVLAETDLEEGLTVHALAVRQDGGPTALLSDARAPDLADVAVLATWDEELEPVDGPVELAPDRPASIPSALRLADDGTAVATLTAGSGDDPFRIVTVADGEVTASHAVPGTDRVPADFAVTPDGRAAHLPVAGFEVESGVITLDLASGEQVGDVRLCDGQATFGRVALAGDRLTVIGSCITSDAPSSTAFVVG</sequence>
<comment type="caution">
    <text evidence="2">The sequence shown here is derived from an EMBL/GenBank/DDBJ whole genome shotgun (WGS) entry which is preliminary data.</text>
</comment>
<dbReference type="RefSeq" id="WP_369205618.1">
    <property type="nucleotide sequence ID" value="NZ_JBFNXQ010000023.1"/>
</dbReference>